<dbReference type="GO" id="GO:0003977">
    <property type="term" value="F:UDP-N-acetylglucosamine diphosphorylase activity"/>
    <property type="evidence" value="ECO:0007669"/>
    <property type="project" value="UniProtKB-EC"/>
</dbReference>
<evidence type="ECO:0000256" key="2">
    <source>
        <dbReference type="ARBA" id="ARBA00005208"/>
    </source>
</evidence>
<evidence type="ECO:0000256" key="8">
    <source>
        <dbReference type="ARBA" id="ARBA00048493"/>
    </source>
</evidence>
<evidence type="ECO:0000256" key="5">
    <source>
        <dbReference type="ARBA" id="ARBA00023268"/>
    </source>
</evidence>
<dbReference type="Pfam" id="PF00483">
    <property type="entry name" value="NTP_transferase"/>
    <property type="match status" value="1"/>
</dbReference>
<evidence type="ECO:0000256" key="3">
    <source>
        <dbReference type="ARBA" id="ARBA00022679"/>
    </source>
</evidence>
<keyword evidence="3 10" id="KW-0808">Transferase</keyword>
<evidence type="ECO:0000256" key="6">
    <source>
        <dbReference type="ARBA" id="ARBA00023315"/>
    </source>
</evidence>
<dbReference type="InterPro" id="IPR011004">
    <property type="entry name" value="Trimer_LpxA-like_sf"/>
</dbReference>
<accession>A0A540VGK3</accession>
<dbReference type="PANTHER" id="PTHR43584">
    <property type="entry name" value="NUCLEOTIDYL TRANSFERASE"/>
    <property type="match status" value="1"/>
</dbReference>
<dbReference type="SUPFAM" id="SSF51161">
    <property type="entry name" value="Trimeric LpxA-like enzymes"/>
    <property type="match status" value="1"/>
</dbReference>
<protein>
    <submittedName>
        <fullName evidence="10">Nucleotidyl transferase</fullName>
    </submittedName>
</protein>
<gene>
    <name evidence="10" type="ORF">FKZ61_10275</name>
</gene>
<comment type="catalytic activity">
    <reaction evidence="8">
        <text>N-acetyl-alpha-D-glucosamine 1-phosphate + UTP + H(+) = UDP-N-acetyl-alpha-D-glucosamine + diphosphate</text>
        <dbReference type="Rhea" id="RHEA:13509"/>
        <dbReference type="ChEBI" id="CHEBI:15378"/>
        <dbReference type="ChEBI" id="CHEBI:33019"/>
        <dbReference type="ChEBI" id="CHEBI:46398"/>
        <dbReference type="ChEBI" id="CHEBI:57705"/>
        <dbReference type="ChEBI" id="CHEBI:57776"/>
        <dbReference type="EC" id="2.7.7.23"/>
    </reaction>
</comment>
<keyword evidence="6" id="KW-0012">Acyltransferase</keyword>
<name>A0A540VGK3_9CHLR</name>
<comment type="pathway">
    <text evidence="1">Nucleotide-sugar biosynthesis; UDP-N-acetyl-alpha-D-glucosamine biosynthesis; N-acetyl-alpha-D-glucosamine 1-phosphate from alpha-D-glucosamine 6-phosphate (route II): step 2/2.</text>
</comment>
<dbReference type="PANTHER" id="PTHR43584:SF8">
    <property type="entry name" value="N-ACETYLMURAMATE ALPHA-1-PHOSPHATE URIDYLYLTRANSFERASE"/>
    <property type="match status" value="1"/>
</dbReference>
<comment type="pathway">
    <text evidence="2">Nucleotide-sugar biosynthesis; UDP-N-acetyl-alpha-D-glucosamine biosynthesis; UDP-N-acetyl-alpha-D-glucosamine from N-acetyl-alpha-D-glucosamine 1-phosphate: step 1/1.</text>
</comment>
<evidence type="ECO:0000259" key="9">
    <source>
        <dbReference type="Pfam" id="PF00483"/>
    </source>
</evidence>
<organism evidence="10 11">
    <name type="scientific">Litorilinea aerophila</name>
    <dbReference type="NCBI Taxonomy" id="1204385"/>
    <lineage>
        <taxon>Bacteria</taxon>
        <taxon>Bacillati</taxon>
        <taxon>Chloroflexota</taxon>
        <taxon>Caldilineae</taxon>
        <taxon>Caldilineales</taxon>
        <taxon>Caldilineaceae</taxon>
        <taxon>Litorilinea</taxon>
    </lineage>
</organism>
<evidence type="ECO:0000256" key="7">
    <source>
        <dbReference type="ARBA" id="ARBA00048247"/>
    </source>
</evidence>
<keyword evidence="11" id="KW-1185">Reference proteome</keyword>
<evidence type="ECO:0000313" key="11">
    <source>
        <dbReference type="Proteomes" id="UP000317371"/>
    </source>
</evidence>
<dbReference type="InterPro" id="IPR005835">
    <property type="entry name" value="NTP_transferase_dom"/>
</dbReference>
<reference evidence="10 11" key="1">
    <citation type="submission" date="2019-06" db="EMBL/GenBank/DDBJ databases">
        <title>Genome sequence of Litorilinea aerophila BAA-2444.</title>
        <authorList>
            <person name="Maclea K.S."/>
            <person name="Maurais E.G."/>
            <person name="Iannazzi L.C."/>
        </authorList>
    </citation>
    <scope>NUCLEOTIDE SEQUENCE [LARGE SCALE GENOMIC DNA]</scope>
    <source>
        <strain evidence="10 11">ATCC BAA-2444</strain>
    </source>
</reference>
<evidence type="ECO:0000256" key="4">
    <source>
        <dbReference type="ARBA" id="ARBA00022695"/>
    </source>
</evidence>
<feature type="domain" description="Nucleotidyl transferase" evidence="9">
    <location>
        <begin position="9"/>
        <end position="130"/>
    </location>
</feature>
<dbReference type="InterPro" id="IPR029044">
    <property type="entry name" value="Nucleotide-diphossugar_trans"/>
</dbReference>
<dbReference type="Gene3D" id="2.160.10.10">
    <property type="entry name" value="Hexapeptide repeat proteins"/>
    <property type="match status" value="1"/>
</dbReference>
<dbReference type="Gene3D" id="3.90.550.10">
    <property type="entry name" value="Spore Coat Polysaccharide Biosynthesis Protein SpsA, Chain A"/>
    <property type="match status" value="1"/>
</dbReference>
<evidence type="ECO:0000256" key="1">
    <source>
        <dbReference type="ARBA" id="ARBA00005166"/>
    </source>
</evidence>
<evidence type="ECO:0000313" key="10">
    <source>
        <dbReference type="EMBL" id="TQE95898.1"/>
    </source>
</evidence>
<dbReference type="EMBL" id="VIGC01000011">
    <property type="protein sequence ID" value="TQE95898.1"/>
    <property type="molecule type" value="Genomic_DNA"/>
</dbReference>
<dbReference type="AlphaFoldDB" id="A0A540VGK3"/>
<comment type="catalytic activity">
    <reaction evidence="7">
        <text>alpha-D-glucosamine 1-phosphate + acetyl-CoA = N-acetyl-alpha-D-glucosamine 1-phosphate + CoA + H(+)</text>
        <dbReference type="Rhea" id="RHEA:13725"/>
        <dbReference type="ChEBI" id="CHEBI:15378"/>
        <dbReference type="ChEBI" id="CHEBI:57287"/>
        <dbReference type="ChEBI" id="CHEBI:57288"/>
        <dbReference type="ChEBI" id="CHEBI:57776"/>
        <dbReference type="ChEBI" id="CHEBI:58516"/>
        <dbReference type="EC" id="2.3.1.157"/>
    </reaction>
</comment>
<dbReference type="SUPFAM" id="SSF53448">
    <property type="entry name" value="Nucleotide-diphospho-sugar transferases"/>
    <property type="match status" value="1"/>
</dbReference>
<comment type="caution">
    <text evidence="10">The sequence shown here is derived from an EMBL/GenBank/DDBJ whole genome shotgun (WGS) entry which is preliminary data.</text>
</comment>
<dbReference type="InterPro" id="IPR050065">
    <property type="entry name" value="GlmU-like"/>
</dbReference>
<proteinExistence type="predicted"/>
<dbReference type="InParanoid" id="A0A540VGK3"/>
<dbReference type="Proteomes" id="UP000317371">
    <property type="component" value="Unassembled WGS sequence"/>
</dbReference>
<dbReference type="OrthoDB" id="9813880at2"/>
<keyword evidence="5" id="KW-0511">Multifunctional enzyme</keyword>
<keyword evidence="4" id="KW-0548">Nucleotidyltransferase</keyword>
<dbReference type="GO" id="GO:0019134">
    <property type="term" value="F:glucosamine-1-phosphate N-acetyltransferase activity"/>
    <property type="evidence" value="ECO:0007669"/>
    <property type="project" value="UniProtKB-EC"/>
</dbReference>
<sequence>MRLEPIRAAVVLAAGRGTRFWPYNVVRQKAAFPIVNVPLVRRLVDDLVQLGIERVAVVVGPGEASVRAALRTAPIQPVYVRQPEPTGTATAALLGLQALDQDCLVVSGDVATDRGNLARLLIRFQEEGPLAAALIQPLGPERPQDWLVAFPEGERLLGVEGHSRGGSFRLCGVYALRAAALPYFRDNPGIMRQVPVGGMPPLEAEMAQSLQMMIDDGEPVLAVEAPGYHVDLDKPWHILEANRQVMDAMAREMVGEVIHPTARIHDGAEIQGRLAVGANCVIGNRVSIRGDLWLGDGASVINGAILDGPVAVGPGTRIRDYCLIGGHTTVGARGVYGHGAEFSGVALDRVYCYHYCEIWGVVGEAVDFGAATVCGNLRFDDGETVWRVRGRQETPLHGANAAYFGDFCRTGVNAIIMPGRRVGVYSCVGPGVVLYEDVPDRQVVMLRQELTTRPWGPERYGW</sequence>